<keyword evidence="2" id="KW-0378">Hydrolase</keyword>
<dbReference type="Gene3D" id="3.40.50.1110">
    <property type="entry name" value="SGNH hydrolase"/>
    <property type="match status" value="1"/>
</dbReference>
<dbReference type="Pfam" id="PF13472">
    <property type="entry name" value="Lipase_GDSL_2"/>
    <property type="match status" value="1"/>
</dbReference>
<proteinExistence type="predicted"/>
<evidence type="ECO:0000313" key="2">
    <source>
        <dbReference type="EMBL" id="HIX65241.1"/>
    </source>
</evidence>
<reference evidence="2" key="2">
    <citation type="submission" date="2021-04" db="EMBL/GenBank/DDBJ databases">
        <authorList>
            <person name="Gilroy R."/>
        </authorList>
    </citation>
    <scope>NUCLEOTIDE SEQUENCE</scope>
    <source>
        <strain evidence="2">CHK188-5543</strain>
    </source>
</reference>
<protein>
    <submittedName>
        <fullName evidence="2">SGNH/GDSL hydrolase family protein</fullName>
    </submittedName>
</protein>
<accession>A0A9D1WQI0</accession>
<gene>
    <name evidence="2" type="ORF">H9736_03230</name>
</gene>
<comment type="caution">
    <text evidence="2">The sequence shown here is derived from an EMBL/GenBank/DDBJ whole genome shotgun (WGS) entry which is preliminary data.</text>
</comment>
<feature type="domain" description="SGNH hydrolase-type esterase" evidence="1">
    <location>
        <begin position="6"/>
        <end position="172"/>
    </location>
</feature>
<dbReference type="AlphaFoldDB" id="A0A9D1WQI0"/>
<dbReference type="GO" id="GO:0016787">
    <property type="term" value="F:hydrolase activity"/>
    <property type="evidence" value="ECO:0007669"/>
    <property type="project" value="UniProtKB-KW"/>
</dbReference>
<dbReference type="InterPro" id="IPR013830">
    <property type="entry name" value="SGNH_hydro"/>
</dbReference>
<evidence type="ECO:0000313" key="3">
    <source>
        <dbReference type="Proteomes" id="UP000886800"/>
    </source>
</evidence>
<organism evidence="2 3">
    <name type="scientific">Candidatus Anaerotruncus excrementipullorum</name>
    <dbReference type="NCBI Taxonomy" id="2838465"/>
    <lineage>
        <taxon>Bacteria</taxon>
        <taxon>Bacillati</taxon>
        <taxon>Bacillota</taxon>
        <taxon>Clostridia</taxon>
        <taxon>Eubacteriales</taxon>
        <taxon>Oscillospiraceae</taxon>
        <taxon>Anaerotruncus</taxon>
    </lineage>
</organism>
<dbReference type="Proteomes" id="UP000886800">
    <property type="component" value="Unassembled WGS sequence"/>
</dbReference>
<dbReference type="EMBL" id="DXES01000065">
    <property type="protein sequence ID" value="HIX65241.1"/>
    <property type="molecule type" value="Genomic_DNA"/>
</dbReference>
<reference evidence="2" key="1">
    <citation type="journal article" date="2021" name="PeerJ">
        <title>Extensive microbial diversity within the chicken gut microbiome revealed by metagenomics and culture.</title>
        <authorList>
            <person name="Gilroy R."/>
            <person name="Ravi A."/>
            <person name="Getino M."/>
            <person name="Pursley I."/>
            <person name="Horton D.L."/>
            <person name="Alikhan N.F."/>
            <person name="Baker D."/>
            <person name="Gharbi K."/>
            <person name="Hall N."/>
            <person name="Watson M."/>
            <person name="Adriaenssens E.M."/>
            <person name="Foster-Nyarko E."/>
            <person name="Jarju S."/>
            <person name="Secka A."/>
            <person name="Antonio M."/>
            <person name="Oren A."/>
            <person name="Chaudhuri R.R."/>
            <person name="La Ragione R."/>
            <person name="Hildebrand F."/>
            <person name="Pallen M.J."/>
        </authorList>
    </citation>
    <scope>NUCLEOTIDE SEQUENCE</scope>
    <source>
        <strain evidence="2">CHK188-5543</strain>
    </source>
</reference>
<dbReference type="InterPro" id="IPR036514">
    <property type="entry name" value="SGNH_hydro_sf"/>
</dbReference>
<dbReference type="SUPFAM" id="SSF52266">
    <property type="entry name" value="SGNH hydrolase"/>
    <property type="match status" value="1"/>
</dbReference>
<dbReference type="CDD" id="cd00229">
    <property type="entry name" value="SGNH_hydrolase"/>
    <property type="match status" value="1"/>
</dbReference>
<evidence type="ECO:0000259" key="1">
    <source>
        <dbReference type="Pfam" id="PF13472"/>
    </source>
</evidence>
<sequence>MRILMLGNSFTYENDLPGRLAGLLGAQVAHHTRGGARLAEQLNPRTRLGARTLEALQAGGWDYVVLQEMSNGPITAPTSFYRSVGELCRLARQGGGEPVLYATWAYQAGGEALSKLGMDAGEMSRRLYEAYHRAGEENRALVADVGERFAALAPTQPLYAGDGIHPSPLGTQLAAETIAQVIRGR</sequence>
<name>A0A9D1WQI0_9FIRM</name>